<dbReference type="Proteomes" id="UP001417504">
    <property type="component" value="Unassembled WGS sequence"/>
</dbReference>
<feature type="compositionally biased region" description="Polar residues" evidence="1">
    <location>
        <begin position="187"/>
        <end position="198"/>
    </location>
</feature>
<proteinExistence type="predicted"/>
<dbReference type="PROSITE" id="PS51005">
    <property type="entry name" value="NAC"/>
    <property type="match status" value="1"/>
</dbReference>
<dbReference type="EMBL" id="JBBNAE010000005">
    <property type="protein sequence ID" value="KAK9124303.1"/>
    <property type="molecule type" value="Genomic_DNA"/>
</dbReference>
<dbReference type="GO" id="GO:0006355">
    <property type="term" value="P:regulation of DNA-templated transcription"/>
    <property type="evidence" value="ECO:0007669"/>
    <property type="project" value="InterPro"/>
</dbReference>
<feature type="compositionally biased region" description="Low complexity" evidence="1">
    <location>
        <begin position="13"/>
        <end position="26"/>
    </location>
</feature>
<keyword evidence="4" id="KW-1185">Reference proteome</keyword>
<organism evidence="3 4">
    <name type="scientific">Stephania japonica</name>
    <dbReference type="NCBI Taxonomy" id="461633"/>
    <lineage>
        <taxon>Eukaryota</taxon>
        <taxon>Viridiplantae</taxon>
        <taxon>Streptophyta</taxon>
        <taxon>Embryophyta</taxon>
        <taxon>Tracheophyta</taxon>
        <taxon>Spermatophyta</taxon>
        <taxon>Magnoliopsida</taxon>
        <taxon>Ranunculales</taxon>
        <taxon>Menispermaceae</taxon>
        <taxon>Menispermoideae</taxon>
        <taxon>Cissampelideae</taxon>
        <taxon>Stephania</taxon>
    </lineage>
</organism>
<dbReference type="AlphaFoldDB" id="A0AAP0IYX4"/>
<evidence type="ECO:0000313" key="3">
    <source>
        <dbReference type="EMBL" id="KAK9124303.1"/>
    </source>
</evidence>
<feature type="region of interest" description="Disordered" evidence="1">
    <location>
        <begin position="1"/>
        <end position="26"/>
    </location>
</feature>
<reference evidence="3 4" key="1">
    <citation type="submission" date="2024-01" db="EMBL/GenBank/DDBJ databases">
        <title>Genome assemblies of Stephania.</title>
        <authorList>
            <person name="Yang L."/>
        </authorList>
    </citation>
    <scope>NUCLEOTIDE SEQUENCE [LARGE SCALE GENOMIC DNA]</scope>
    <source>
        <strain evidence="3">QJT</strain>
        <tissue evidence="3">Leaf</tissue>
    </source>
</reference>
<dbReference type="GO" id="GO:0003677">
    <property type="term" value="F:DNA binding"/>
    <property type="evidence" value="ECO:0007669"/>
    <property type="project" value="InterPro"/>
</dbReference>
<comment type="caution">
    <text evidence="3">The sequence shown here is derived from an EMBL/GenBank/DDBJ whole genome shotgun (WGS) entry which is preliminary data.</text>
</comment>
<sequence length="233" mass="26265">MHEYRLLDSMIKPSSTPRTSSSSSSSASMRLDDWVLCRVWQKDNSQQRSNLWEGPHYHSMNTNFIEEPFVNNKIIAASTTITANLNYQPAGFDSIFANYLSNDCPVLTSILTNSNSNLHFHSDNPEDMLSDAGSSTSVLFNYPVNKRKSSTMVMNYDYERLLYSLNMKKVNNNISSAIEDHSETADENNQLSPSSNGINRKRGGNANSRNTNSCTYYLEPQYYNIFSNANASS</sequence>
<gene>
    <name evidence="3" type="ORF">Sjap_013905</name>
</gene>
<accession>A0AAP0IYX4</accession>
<feature type="domain" description="NAC" evidence="2">
    <location>
        <begin position="1"/>
        <end position="42"/>
    </location>
</feature>
<name>A0AAP0IYX4_9MAGN</name>
<evidence type="ECO:0000256" key="1">
    <source>
        <dbReference type="SAM" id="MobiDB-lite"/>
    </source>
</evidence>
<feature type="region of interest" description="Disordered" evidence="1">
    <location>
        <begin position="180"/>
        <end position="210"/>
    </location>
</feature>
<evidence type="ECO:0000259" key="2">
    <source>
        <dbReference type="PROSITE" id="PS51005"/>
    </source>
</evidence>
<dbReference type="InterPro" id="IPR003441">
    <property type="entry name" value="NAC-dom"/>
</dbReference>
<protein>
    <recommendedName>
        <fullName evidence="2">NAC domain-containing protein</fullName>
    </recommendedName>
</protein>
<evidence type="ECO:0000313" key="4">
    <source>
        <dbReference type="Proteomes" id="UP001417504"/>
    </source>
</evidence>